<dbReference type="InterPro" id="IPR015897">
    <property type="entry name" value="CHK_kinase-like"/>
</dbReference>
<dbReference type="Pfam" id="PF02958">
    <property type="entry name" value="EcKL"/>
    <property type="match status" value="1"/>
</dbReference>
<evidence type="ECO:0000259" key="1">
    <source>
        <dbReference type="SMART" id="SM00587"/>
    </source>
</evidence>
<dbReference type="Gene3D" id="3.90.1200.10">
    <property type="match status" value="1"/>
</dbReference>
<dbReference type="InterPro" id="IPR004119">
    <property type="entry name" value="EcKL"/>
</dbReference>
<gene>
    <name evidence="2" type="ORF">R5R35_007394</name>
</gene>
<dbReference type="SUPFAM" id="SSF56112">
    <property type="entry name" value="Protein kinase-like (PK-like)"/>
    <property type="match status" value="1"/>
</dbReference>
<feature type="domain" description="CHK kinase-like" evidence="1">
    <location>
        <begin position="135"/>
        <end position="324"/>
    </location>
</feature>
<dbReference type="InterPro" id="IPR011009">
    <property type="entry name" value="Kinase-like_dom_sf"/>
</dbReference>
<dbReference type="AlphaFoldDB" id="A0AAN9VI05"/>
<dbReference type="PANTHER" id="PTHR11012">
    <property type="entry name" value="PROTEIN KINASE-LIKE DOMAIN-CONTAINING"/>
    <property type="match status" value="1"/>
</dbReference>
<proteinExistence type="predicted"/>
<name>A0AAN9VI05_9ORTH</name>
<organism evidence="2 3">
    <name type="scientific">Gryllus longicercus</name>
    <dbReference type="NCBI Taxonomy" id="2509291"/>
    <lineage>
        <taxon>Eukaryota</taxon>
        <taxon>Metazoa</taxon>
        <taxon>Ecdysozoa</taxon>
        <taxon>Arthropoda</taxon>
        <taxon>Hexapoda</taxon>
        <taxon>Insecta</taxon>
        <taxon>Pterygota</taxon>
        <taxon>Neoptera</taxon>
        <taxon>Polyneoptera</taxon>
        <taxon>Orthoptera</taxon>
        <taxon>Ensifera</taxon>
        <taxon>Gryllidea</taxon>
        <taxon>Grylloidea</taxon>
        <taxon>Gryllidae</taxon>
        <taxon>Gryllinae</taxon>
        <taxon>Gryllus</taxon>
    </lineage>
</organism>
<accession>A0AAN9VI05</accession>
<sequence>MGDSKKQGNPEDTPPHPTWIDIELIQQALNNDGGNNLKVSEISVGYATAPGDNYGSTIYRVKAKLTNGDERSFIVKEPAPGADMTLLTKIFRREAAMLSEVLPQMQSLLEEAAPGRFPPLAPRCFHHGSSPVEFIVLEDLAPAGYKMADRTRGLGLRHSLAALRTLARFHAASHALLRRRPELAKRFDNNWREIYGNAHAAFEGAIQAAVDACRLWPSFEECSRRLQKFKAVAMDTFATLNDPKPGAFNVITHGDFWVNNMLYRYEHNIPMGHRAVDLQLSHVSSPAIDLLYFLSGSLCEDVHEHYQDLLLREYHFELTETMKILGLQAPTLESLLASVEDHGSYALYIILLVVPIIKVEKATEVGALVSGDFSDWRPFEQPRFKRWLQRVLPDCVRRGWLPA</sequence>
<dbReference type="SMART" id="SM00587">
    <property type="entry name" value="CHK"/>
    <property type="match status" value="1"/>
</dbReference>
<dbReference type="EMBL" id="JAZDUA010000180">
    <property type="protein sequence ID" value="KAK7865309.1"/>
    <property type="molecule type" value="Genomic_DNA"/>
</dbReference>
<comment type="caution">
    <text evidence="2">The sequence shown here is derived from an EMBL/GenBank/DDBJ whole genome shotgun (WGS) entry which is preliminary data.</text>
</comment>
<dbReference type="Proteomes" id="UP001378592">
    <property type="component" value="Unassembled WGS sequence"/>
</dbReference>
<dbReference type="PANTHER" id="PTHR11012:SF56">
    <property type="entry name" value="CHK KINASE-LIKE DOMAIN-CONTAINING PROTEIN-RELATED"/>
    <property type="match status" value="1"/>
</dbReference>
<evidence type="ECO:0000313" key="3">
    <source>
        <dbReference type="Proteomes" id="UP001378592"/>
    </source>
</evidence>
<reference evidence="2 3" key="1">
    <citation type="submission" date="2024-03" db="EMBL/GenBank/DDBJ databases">
        <title>The genome assembly and annotation of the cricket Gryllus longicercus Weissman &amp; Gray.</title>
        <authorList>
            <person name="Szrajer S."/>
            <person name="Gray D."/>
            <person name="Ylla G."/>
        </authorList>
    </citation>
    <scope>NUCLEOTIDE SEQUENCE [LARGE SCALE GENOMIC DNA]</scope>
    <source>
        <strain evidence="2">DAG 2021-001</strain>
        <tissue evidence="2">Whole body minus gut</tissue>
    </source>
</reference>
<evidence type="ECO:0000313" key="2">
    <source>
        <dbReference type="EMBL" id="KAK7865309.1"/>
    </source>
</evidence>
<protein>
    <recommendedName>
        <fullName evidence="1">CHK kinase-like domain-containing protein</fullName>
    </recommendedName>
</protein>
<keyword evidence="3" id="KW-1185">Reference proteome</keyword>